<reference evidence="2" key="2">
    <citation type="submission" date="2023-02" db="EMBL/GenBank/DDBJ databases">
        <title>'Rhodoalgimonas zhirmunskyi' gen. nov., isolated from a red alga.</title>
        <authorList>
            <person name="Nedashkovskaya O.I."/>
            <person name="Otstavnykh N.Y."/>
            <person name="Bystritskaya E.P."/>
            <person name="Balabanova L.A."/>
            <person name="Isaeva M.P."/>
        </authorList>
    </citation>
    <scope>NUCLEOTIDE SEQUENCE</scope>
    <source>
        <strain evidence="2">KCTC 52189</strain>
    </source>
</reference>
<dbReference type="Proteomes" id="UP001226762">
    <property type="component" value="Unassembled WGS sequence"/>
</dbReference>
<dbReference type="InterPro" id="IPR036388">
    <property type="entry name" value="WH-like_DNA-bd_sf"/>
</dbReference>
<dbReference type="GO" id="GO:0003677">
    <property type="term" value="F:DNA binding"/>
    <property type="evidence" value="ECO:0007669"/>
    <property type="project" value="InterPro"/>
</dbReference>
<proteinExistence type="predicted"/>
<evidence type="ECO:0000313" key="3">
    <source>
        <dbReference type="Proteomes" id="UP001226762"/>
    </source>
</evidence>
<evidence type="ECO:0000313" key="2">
    <source>
        <dbReference type="EMBL" id="MDQ2089692.1"/>
    </source>
</evidence>
<keyword evidence="3" id="KW-1185">Reference proteome</keyword>
<dbReference type="SMART" id="SM00421">
    <property type="entry name" value="HTH_LUXR"/>
    <property type="match status" value="1"/>
</dbReference>
<protein>
    <recommendedName>
        <fullName evidence="1">HTH luxR-type domain-containing protein</fullName>
    </recommendedName>
</protein>
<dbReference type="RefSeq" id="WP_306734963.1">
    <property type="nucleotide sequence ID" value="NZ_JANHAX010000002.1"/>
</dbReference>
<dbReference type="InterPro" id="IPR000792">
    <property type="entry name" value="Tscrpt_reg_LuxR_C"/>
</dbReference>
<dbReference type="SUPFAM" id="SSF46894">
    <property type="entry name" value="C-terminal effector domain of the bipartite response regulators"/>
    <property type="match status" value="1"/>
</dbReference>
<dbReference type="InterPro" id="IPR016032">
    <property type="entry name" value="Sig_transdc_resp-reg_C-effctor"/>
</dbReference>
<dbReference type="AlphaFoldDB" id="A0AAE4B3Y8"/>
<sequence>MFSGGIEERQSGHDPGLGVSCIEAVASWCQAVQGSVPLTGALRQVCNAFGGELAAVARVNHENKGSRIDRVRIVAFDRRANFINEIEGFNVSSAEAVCSKYLAVAKLGSIWHAHVMDFINTPRLWAPLNQRRLVETVVIPLEHHVNSSDFLEIHFPAEIHASTLDKLGLVGETIAKAWKTRSMGLLSRNFMRDGHSAKSGAGKSQKNIDVLAMDNPCKLSRAEYRVCLLLSSGLKKAALLEELSIGTATLRTHLRNIYAKTDTASQAELLQKLLVPAARRGTHRSEVTSRVA</sequence>
<dbReference type="GO" id="GO:0006355">
    <property type="term" value="P:regulation of DNA-templated transcription"/>
    <property type="evidence" value="ECO:0007669"/>
    <property type="project" value="InterPro"/>
</dbReference>
<name>A0AAE4B3Y8_9RHOB</name>
<evidence type="ECO:0000259" key="1">
    <source>
        <dbReference type="SMART" id="SM00421"/>
    </source>
</evidence>
<dbReference type="Gene3D" id="1.10.10.10">
    <property type="entry name" value="Winged helix-like DNA-binding domain superfamily/Winged helix DNA-binding domain"/>
    <property type="match status" value="1"/>
</dbReference>
<reference evidence="2" key="1">
    <citation type="submission" date="2022-07" db="EMBL/GenBank/DDBJ databases">
        <authorList>
            <person name="Otstavnykh N."/>
            <person name="Isaeva M."/>
            <person name="Bystritskaya E."/>
        </authorList>
    </citation>
    <scope>NUCLEOTIDE SEQUENCE</scope>
    <source>
        <strain evidence="2">KCTC 52189</strain>
    </source>
</reference>
<accession>A0AAE4B3Y8</accession>
<comment type="caution">
    <text evidence="2">The sequence shown here is derived from an EMBL/GenBank/DDBJ whole genome shotgun (WGS) entry which is preliminary data.</text>
</comment>
<feature type="domain" description="HTH luxR-type" evidence="1">
    <location>
        <begin position="216"/>
        <end position="273"/>
    </location>
</feature>
<dbReference type="EMBL" id="JANHAX010000002">
    <property type="protein sequence ID" value="MDQ2089692.1"/>
    <property type="molecule type" value="Genomic_DNA"/>
</dbReference>
<organism evidence="2 3">
    <name type="scientific">Marimonas arenosa</name>
    <dbReference type="NCBI Taxonomy" id="1795305"/>
    <lineage>
        <taxon>Bacteria</taxon>
        <taxon>Pseudomonadati</taxon>
        <taxon>Pseudomonadota</taxon>
        <taxon>Alphaproteobacteria</taxon>
        <taxon>Rhodobacterales</taxon>
        <taxon>Paracoccaceae</taxon>
        <taxon>Marimonas</taxon>
    </lineage>
</organism>
<gene>
    <name evidence="2" type="ORF">NO357_07260</name>
</gene>